<evidence type="ECO:0000313" key="2">
    <source>
        <dbReference type="Proteomes" id="UP001056778"/>
    </source>
</evidence>
<dbReference type="Proteomes" id="UP001056778">
    <property type="component" value="Chromosome 3"/>
</dbReference>
<keyword evidence="1" id="KW-0808">Transferase</keyword>
<proteinExistence type="predicted"/>
<keyword evidence="2" id="KW-1185">Reference proteome</keyword>
<sequence length="398" mass="44642">MEGGDIDRDRCGRGSTAGIRQMQSEKKVNLTINSYQDDTGTIAALASVQKAEKLIHAMNVNKEYAPILGDPKFISSSIKFALGEDNEYFKNGLAVSLQTLGGSGALRVGFTLINKFYDGKKIVFIPNPSWKYHERIIRSTGLEVSTYKYYDPMTKDVDFNSMMEDIKKMPDRSIILFNACGHDPTGMDPTKKQWAEISTQIKSKNILAVLDMPVQGLASGDPERDAFAVRKFVADGNKIMFTLSFSRSMCLYGERPGCLCILVNSKDEAAKLSSQLKMIIRGLYSNPPVNGSRIVVKVLEDPGLRMDWRSELREMADRLVAVRRAFKQSMIQLGSKVNWDHFDRSVGLVTMCGLSLEQIEKLMKEHFVFLNPSGRMVISALNSKNIDYVTRSFHEVTK</sequence>
<comment type="caution">
    <text evidence="1">The sequence shown here is derived from an EMBL/GenBank/DDBJ whole genome shotgun (WGS) entry which is preliminary data.</text>
</comment>
<accession>A0ACB9TGZ5</accession>
<reference evidence="1" key="1">
    <citation type="submission" date="2022-04" db="EMBL/GenBank/DDBJ databases">
        <title>Chromosome-scale genome assembly of Holotrichia oblita Faldermann.</title>
        <authorList>
            <person name="Rongchong L."/>
        </authorList>
    </citation>
    <scope>NUCLEOTIDE SEQUENCE</scope>
    <source>
        <strain evidence="1">81SQS9</strain>
    </source>
</reference>
<gene>
    <name evidence="1" type="ORF">MML48_3g00013921</name>
</gene>
<protein>
    <submittedName>
        <fullName evidence="1">Aspartate aminotransferase</fullName>
    </submittedName>
</protein>
<keyword evidence="1" id="KW-0032">Aminotransferase</keyword>
<dbReference type="EMBL" id="CM043017">
    <property type="protein sequence ID" value="KAI4466064.1"/>
    <property type="molecule type" value="Genomic_DNA"/>
</dbReference>
<name>A0ACB9TGZ5_HOLOL</name>
<organism evidence="1 2">
    <name type="scientific">Holotrichia oblita</name>
    <name type="common">Chafer beetle</name>
    <dbReference type="NCBI Taxonomy" id="644536"/>
    <lineage>
        <taxon>Eukaryota</taxon>
        <taxon>Metazoa</taxon>
        <taxon>Ecdysozoa</taxon>
        <taxon>Arthropoda</taxon>
        <taxon>Hexapoda</taxon>
        <taxon>Insecta</taxon>
        <taxon>Pterygota</taxon>
        <taxon>Neoptera</taxon>
        <taxon>Endopterygota</taxon>
        <taxon>Coleoptera</taxon>
        <taxon>Polyphaga</taxon>
        <taxon>Scarabaeiformia</taxon>
        <taxon>Scarabaeidae</taxon>
        <taxon>Melolonthinae</taxon>
        <taxon>Holotrichia</taxon>
    </lineage>
</organism>
<evidence type="ECO:0000313" key="1">
    <source>
        <dbReference type="EMBL" id="KAI4466064.1"/>
    </source>
</evidence>